<dbReference type="AlphaFoldDB" id="A0A1B9DYN8"/>
<proteinExistence type="predicted"/>
<gene>
    <name evidence="2" type="ORF">LPBF_09275</name>
</gene>
<name>A0A1B9DYN8_9FLAO</name>
<dbReference type="Proteomes" id="UP000093510">
    <property type="component" value="Unassembled WGS sequence"/>
</dbReference>
<evidence type="ECO:0000313" key="2">
    <source>
        <dbReference type="EMBL" id="OCB74798.1"/>
    </source>
</evidence>
<dbReference type="STRING" id="1763534.GCA_001831475_02224"/>
<accession>A0A1B9DYN8</accession>
<feature type="transmembrane region" description="Helical" evidence="1">
    <location>
        <begin position="37"/>
        <end position="56"/>
    </location>
</feature>
<keyword evidence="1" id="KW-0472">Membrane</keyword>
<comment type="caution">
    <text evidence="2">The sequence shown here is derived from an EMBL/GenBank/DDBJ whole genome shotgun (WGS) entry which is preliminary data.</text>
</comment>
<organism evidence="2 3">
    <name type="scientific">Flavobacterium crassostreae</name>
    <dbReference type="NCBI Taxonomy" id="1763534"/>
    <lineage>
        <taxon>Bacteria</taxon>
        <taxon>Pseudomonadati</taxon>
        <taxon>Bacteroidota</taxon>
        <taxon>Flavobacteriia</taxon>
        <taxon>Flavobacteriales</taxon>
        <taxon>Flavobacteriaceae</taxon>
        <taxon>Flavobacterium</taxon>
    </lineage>
</organism>
<evidence type="ECO:0000256" key="1">
    <source>
        <dbReference type="SAM" id="Phobius"/>
    </source>
</evidence>
<evidence type="ECO:0000313" key="3">
    <source>
        <dbReference type="Proteomes" id="UP000093510"/>
    </source>
</evidence>
<sequence length="79" mass="8936">MKNLKKITTSFKVFLTLAASVQNGAFKFPKILQLKFVFLGVFTFVTGVVMVAKTYFDKPFAVKLQHNSLLVSNIFFRIG</sequence>
<dbReference type="EMBL" id="LVEP01000036">
    <property type="protein sequence ID" value="OCB74798.1"/>
    <property type="molecule type" value="Genomic_DNA"/>
</dbReference>
<keyword evidence="1" id="KW-1133">Transmembrane helix</keyword>
<reference evidence="2 3" key="1">
    <citation type="submission" date="2016-03" db="EMBL/GenBank/DDBJ databases">
        <authorList>
            <person name="Ploux O."/>
        </authorList>
    </citation>
    <scope>NUCLEOTIDE SEQUENCE [LARGE SCALE GENOMIC DNA]</scope>
    <source>
        <strain evidence="2 3">LPB0076</strain>
    </source>
</reference>
<keyword evidence="3" id="KW-1185">Reference proteome</keyword>
<protein>
    <submittedName>
        <fullName evidence="2">Uncharacterized protein</fullName>
    </submittedName>
</protein>
<keyword evidence="1" id="KW-0812">Transmembrane</keyword>